<name>A0A327JRT1_9HYPH</name>
<dbReference type="GO" id="GO:0019867">
    <property type="term" value="C:outer membrane"/>
    <property type="evidence" value="ECO:0007669"/>
    <property type="project" value="InterPro"/>
</dbReference>
<gene>
    <name evidence="1" type="ORF">CH339_05100</name>
</gene>
<evidence type="ECO:0000313" key="1">
    <source>
        <dbReference type="EMBL" id="RAI28781.1"/>
    </source>
</evidence>
<dbReference type="AlphaFoldDB" id="A0A327JRT1"/>
<keyword evidence="2" id="KW-1185">Reference proteome</keyword>
<organism evidence="1 2">
    <name type="scientific">Rhodobium orientis</name>
    <dbReference type="NCBI Taxonomy" id="34017"/>
    <lineage>
        <taxon>Bacteria</taxon>
        <taxon>Pseudomonadati</taxon>
        <taxon>Pseudomonadota</taxon>
        <taxon>Alphaproteobacteria</taxon>
        <taxon>Hyphomicrobiales</taxon>
        <taxon>Rhodobiaceae</taxon>
        <taxon>Rhodobium</taxon>
    </lineage>
</organism>
<dbReference type="EMBL" id="NPEV01000007">
    <property type="protein sequence ID" value="RAI28781.1"/>
    <property type="molecule type" value="Genomic_DNA"/>
</dbReference>
<dbReference type="Gene3D" id="3.30.160.150">
    <property type="entry name" value="Lipoprotein like domain"/>
    <property type="match status" value="1"/>
</dbReference>
<evidence type="ECO:0000313" key="2">
    <source>
        <dbReference type="Proteomes" id="UP000249299"/>
    </source>
</evidence>
<sequence length="177" mass="18855">MSHRREPTRRALVLGMLAAAGLGLAGCQIRPLYGTLPSGGTVRDDTRAIRIEAATTRVGQELRNELIFAFTGGGSAAAQPLYSLRIVLSEHESAVGVEKLADVPAAYFILVRASFVLTEIATGTTVLSGSSFASASYDFSTQRFANLRAKRDAEDRAVKVISDDIRTRIAAHFATAG</sequence>
<dbReference type="Pfam" id="PF04390">
    <property type="entry name" value="LptE"/>
    <property type="match status" value="1"/>
</dbReference>
<dbReference type="GO" id="GO:0043165">
    <property type="term" value="P:Gram-negative-bacterium-type cell outer membrane assembly"/>
    <property type="evidence" value="ECO:0007669"/>
    <property type="project" value="InterPro"/>
</dbReference>
<dbReference type="Proteomes" id="UP000249299">
    <property type="component" value="Unassembled WGS sequence"/>
</dbReference>
<evidence type="ECO:0008006" key="3">
    <source>
        <dbReference type="Google" id="ProtNLM"/>
    </source>
</evidence>
<proteinExistence type="predicted"/>
<comment type="caution">
    <text evidence="1">The sequence shown here is derived from an EMBL/GenBank/DDBJ whole genome shotgun (WGS) entry which is preliminary data.</text>
</comment>
<dbReference type="InterPro" id="IPR007485">
    <property type="entry name" value="LPS_assembly_LptE"/>
</dbReference>
<accession>A0A327JRT1</accession>
<dbReference type="OrthoDB" id="7678210at2"/>
<protein>
    <recommendedName>
        <fullName evidence="3">LPS-assembly lipoprotein</fullName>
    </recommendedName>
</protein>
<dbReference type="PROSITE" id="PS51257">
    <property type="entry name" value="PROKAR_LIPOPROTEIN"/>
    <property type="match status" value="1"/>
</dbReference>
<reference evidence="1 2" key="1">
    <citation type="submission" date="2017-07" db="EMBL/GenBank/DDBJ databases">
        <title>Draft Genome Sequences of Select Purple Nonsulfur Bacteria.</title>
        <authorList>
            <person name="Lasarre B."/>
            <person name="Mckinlay J.B."/>
        </authorList>
    </citation>
    <scope>NUCLEOTIDE SEQUENCE [LARGE SCALE GENOMIC DNA]</scope>
    <source>
        <strain evidence="1 2">DSM 11290</strain>
    </source>
</reference>